<dbReference type="OrthoDB" id="9573at2157"/>
<dbReference type="PANTHER" id="PTHR34075">
    <property type="entry name" value="BLR3430 PROTEIN"/>
    <property type="match status" value="1"/>
</dbReference>
<feature type="domain" description="ChsH2 rubredoxin-like zinc ribbon" evidence="2">
    <location>
        <begin position="46"/>
        <end position="77"/>
    </location>
</feature>
<dbReference type="AlphaFoldDB" id="A0A371QZ26"/>
<dbReference type="Proteomes" id="UP000257123">
    <property type="component" value="Unassembled WGS sequence"/>
</dbReference>
<dbReference type="Pfam" id="PF12172">
    <property type="entry name" value="zf-ChsH2"/>
    <property type="match status" value="1"/>
</dbReference>
<dbReference type="Pfam" id="PF01796">
    <property type="entry name" value="OB_ChsH2_C"/>
    <property type="match status" value="1"/>
</dbReference>
<accession>A0A371QZ26</accession>
<evidence type="ECO:0000313" key="4">
    <source>
        <dbReference type="EMBL" id="RFA99101.1"/>
    </source>
</evidence>
<evidence type="ECO:0000313" key="6">
    <source>
        <dbReference type="Proteomes" id="UP000257123"/>
    </source>
</evidence>
<dbReference type="GO" id="GO:0003677">
    <property type="term" value="F:DNA binding"/>
    <property type="evidence" value="ECO:0007669"/>
    <property type="project" value="UniProtKB-KW"/>
</dbReference>
<feature type="domain" description="ChsH2 C-terminal OB-fold" evidence="1">
    <location>
        <begin position="82"/>
        <end position="159"/>
    </location>
</feature>
<dbReference type="InterPro" id="IPR052513">
    <property type="entry name" value="Thioester_dehydratase-like"/>
</dbReference>
<dbReference type="SUPFAM" id="SSF50249">
    <property type="entry name" value="Nucleic acid-binding proteins"/>
    <property type="match status" value="1"/>
</dbReference>
<dbReference type="InterPro" id="IPR022002">
    <property type="entry name" value="ChsH2_Znr"/>
</dbReference>
<dbReference type="InterPro" id="IPR002878">
    <property type="entry name" value="ChsH2_C"/>
</dbReference>
<comment type="caution">
    <text evidence="3">The sequence shown here is derived from an EMBL/GenBank/DDBJ whole genome shotgun (WGS) entry which is preliminary data.</text>
</comment>
<proteinExistence type="predicted"/>
<dbReference type="Gene3D" id="6.10.30.10">
    <property type="match status" value="1"/>
</dbReference>
<dbReference type="Proteomes" id="UP000256877">
    <property type="component" value="Unassembled WGS sequence"/>
</dbReference>
<organism evidence="3 6">
    <name type="scientific">Pyrobaculum aerophilum</name>
    <dbReference type="NCBI Taxonomy" id="13773"/>
    <lineage>
        <taxon>Archaea</taxon>
        <taxon>Thermoproteota</taxon>
        <taxon>Thermoprotei</taxon>
        <taxon>Thermoproteales</taxon>
        <taxon>Thermoproteaceae</taxon>
        <taxon>Pyrobaculum</taxon>
    </lineage>
</organism>
<dbReference type="RefSeq" id="WP_116421125.1">
    <property type="nucleotide sequence ID" value="NZ_NMUE01000017.1"/>
</dbReference>
<evidence type="ECO:0000259" key="1">
    <source>
        <dbReference type="Pfam" id="PF01796"/>
    </source>
</evidence>
<protein>
    <submittedName>
        <fullName evidence="3">DNA-binding protein</fullName>
    </submittedName>
</protein>
<dbReference type="EMBL" id="NMUF01000010">
    <property type="protein sequence ID" value="RFA99101.1"/>
    <property type="molecule type" value="Genomic_DNA"/>
</dbReference>
<gene>
    <name evidence="3" type="ORF">CGL51_06470</name>
    <name evidence="4" type="ORF">CGL52_05115</name>
</gene>
<name>A0A371QZ26_9CREN</name>
<reference evidence="5 6" key="1">
    <citation type="submission" date="2017-07" db="EMBL/GenBank/DDBJ databases">
        <title>Draft genome sequence of aerobic hyperthermophilic archaea, Pyrobaculum aerophilum YKB31 and YKB32.</title>
        <authorList>
            <person name="Mochizuki T."/>
            <person name="Berliner A.J."/>
            <person name="Yoshida-Takashima Y."/>
            <person name="Takaki Y."/>
            <person name="Nunoura T."/>
            <person name="Takai K."/>
        </authorList>
    </citation>
    <scope>NUCLEOTIDE SEQUENCE [LARGE SCALE GENOMIC DNA]</scope>
    <source>
        <strain evidence="3 6">YKB31</strain>
        <strain evidence="4 5">YKB32</strain>
    </source>
</reference>
<evidence type="ECO:0000313" key="5">
    <source>
        <dbReference type="Proteomes" id="UP000256877"/>
    </source>
</evidence>
<sequence>MTGATKPLNPRGTKYERVDFPVFEFPVVGKARYNYTTGEALSRFLAGLKEGRILGTYCSKCGRVFVPPRMYCSYCFREVDGWVDARDEGVVVTAVMSYISATRARLEKPVAVGVIKLDVPGRQFDDHFFPGIMHYICGATEEDVKSMRIFGARVKAKWKPPEQRTGSITDIECFELVRP</sequence>
<evidence type="ECO:0000259" key="2">
    <source>
        <dbReference type="Pfam" id="PF12172"/>
    </source>
</evidence>
<evidence type="ECO:0000313" key="3">
    <source>
        <dbReference type="EMBL" id="RFA95953.1"/>
    </source>
</evidence>
<dbReference type="PANTHER" id="PTHR34075:SF4">
    <property type="entry name" value="DUF35 DOMAIN-CONTAINING PROTEIN"/>
    <property type="match status" value="1"/>
</dbReference>
<keyword evidence="3" id="KW-0238">DNA-binding</keyword>
<dbReference type="InterPro" id="IPR012340">
    <property type="entry name" value="NA-bd_OB-fold"/>
</dbReference>
<dbReference type="EMBL" id="NMUE01000017">
    <property type="protein sequence ID" value="RFA95953.1"/>
    <property type="molecule type" value="Genomic_DNA"/>
</dbReference>